<sequence>MTRWICMVVAVSLLFRVGAQLHQFPRSRDEYYSAHDRDHESDSESLDEVLFSLEKDLLPTEPPTTRPSNPLRVTMPPTEPPGDNDESYNLERLVQVDPLRRRRHPDLSPLHLNP</sequence>
<gene>
    <name evidence="3" type="ORF">NBR_LOCUS10198</name>
</gene>
<keyword evidence="4" id="KW-1185">Reference proteome</keyword>
<accession>A0A0N4Y345</accession>
<feature type="chain" id="PRO_5043125181" evidence="2">
    <location>
        <begin position="20"/>
        <end position="114"/>
    </location>
</feature>
<reference evidence="3 4" key="2">
    <citation type="submission" date="2018-11" db="EMBL/GenBank/DDBJ databases">
        <authorList>
            <consortium name="Pathogen Informatics"/>
        </authorList>
    </citation>
    <scope>NUCLEOTIDE SEQUENCE [LARGE SCALE GENOMIC DNA]</scope>
</reference>
<reference evidence="5" key="1">
    <citation type="submission" date="2017-02" db="UniProtKB">
        <authorList>
            <consortium name="WormBaseParasite"/>
        </authorList>
    </citation>
    <scope>IDENTIFICATION</scope>
</reference>
<protein>
    <submittedName>
        <fullName evidence="5">Secreted protein</fullName>
    </submittedName>
</protein>
<keyword evidence="2" id="KW-0732">Signal</keyword>
<evidence type="ECO:0000313" key="4">
    <source>
        <dbReference type="Proteomes" id="UP000271162"/>
    </source>
</evidence>
<feature type="region of interest" description="Disordered" evidence="1">
    <location>
        <begin position="54"/>
        <end position="114"/>
    </location>
</feature>
<evidence type="ECO:0000256" key="2">
    <source>
        <dbReference type="SAM" id="SignalP"/>
    </source>
</evidence>
<proteinExistence type="predicted"/>
<feature type="signal peptide" evidence="2">
    <location>
        <begin position="1"/>
        <end position="19"/>
    </location>
</feature>
<dbReference type="AlphaFoldDB" id="A0A0N4Y345"/>
<organism evidence="5">
    <name type="scientific">Nippostrongylus brasiliensis</name>
    <name type="common">Rat hookworm</name>
    <dbReference type="NCBI Taxonomy" id="27835"/>
    <lineage>
        <taxon>Eukaryota</taxon>
        <taxon>Metazoa</taxon>
        <taxon>Ecdysozoa</taxon>
        <taxon>Nematoda</taxon>
        <taxon>Chromadorea</taxon>
        <taxon>Rhabditida</taxon>
        <taxon>Rhabditina</taxon>
        <taxon>Rhabditomorpha</taxon>
        <taxon>Strongyloidea</taxon>
        <taxon>Heligmosomidae</taxon>
        <taxon>Nippostrongylus</taxon>
    </lineage>
</organism>
<evidence type="ECO:0000313" key="5">
    <source>
        <dbReference type="WBParaSite" id="NBR_0001019701-mRNA-1"/>
    </source>
</evidence>
<dbReference type="WBParaSite" id="NBR_0001019701-mRNA-1">
    <property type="protein sequence ID" value="NBR_0001019701-mRNA-1"/>
    <property type="gene ID" value="NBR_0001019701"/>
</dbReference>
<evidence type="ECO:0000256" key="1">
    <source>
        <dbReference type="SAM" id="MobiDB-lite"/>
    </source>
</evidence>
<dbReference type="EMBL" id="UYSL01020271">
    <property type="protein sequence ID" value="VDL73787.1"/>
    <property type="molecule type" value="Genomic_DNA"/>
</dbReference>
<dbReference type="Proteomes" id="UP000271162">
    <property type="component" value="Unassembled WGS sequence"/>
</dbReference>
<evidence type="ECO:0000313" key="3">
    <source>
        <dbReference type="EMBL" id="VDL73787.1"/>
    </source>
</evidence>
<name>A0A0N4Y345_NIPBR</name>